<dbReference type="GO" id="GO:0016787">
    <property type="term" value="F:hydrolase activity"/>
    <property type="evidence" value="ECO:0007669"/>
    <property type="project" value="UniProtKB-KW"/>
</dbReference>
<dbReference type="Proteomes" id="UP000016662">
    <property type="component" value="Unassembled WGS sequence"/>
</dbReference>
<comment type="cofactor">
    <cofactor evidence="1">
        <name>Mg(2+)</name>
        <dbReference type="ChEBI" id="CHEBI:18420"/>
    </cofactor>
</comment>
<dbReference type="RefSeq" id="WP_021681635.1">
    <property type="nucleotide sequence ID" value="NZ_KI260360.1"/>
</dbReference>
<keyword evidence="2 3" id="KW-0378">Hydrolase</keyword>
<dbReference type="eggNOG" id="COG1443">
    <property type="taxonomic scope" value="Bacteria"/>
</dbReference>
<sequence length="166" mass="19014">MEQWDIYDENKQKTGRTMNRNDWHMKPDEFHLTVLGVLQRPDGKYLITRRNLDKEWAAGWWEVPGGGVRAGEDGADAVKREILEETGIDVTGAKGGYAFSYKRVNPEEQNNYFVDIYKYVLDFTEADVKVQPDEVTEFALATAEEICAIAAQGIFLHYDSIREAFV</sequence>
<name>U2K5Q4_9FIRM</name>
<dbReference type="OrthoDB" id="9786032at2"/>
<evidence type="ECO:0000313" key="6">
    <source>
        <dbReference type="Proteomes" id="UP000016662"/>
    </source>
</evidence>
<dbReference type="Gene3D" id="3.90.79.10">
    <property type="entry name" value="Nucleoside Triphosphate Pyrophosphohydrolase"/>
    <property type="match status" value="1"/>
</dbReference>
<dbReference type="Pfam" id="PF00293">
    <property type="entry name" value="NUDIX"/>
    <property type="match status" value="1"/>
</dbReference>
<gene>
    <name evidence="5" type="ORF">RUMCAL_03325</name>
</gene>
<evidence type="ECO:0000259" key="4">
    <source>
        <dbReference type="PROSITE" id="PS51462"/>
    </source>
</evidence>
<dbReference type="InterPro" id="IPR015797">
    <property type="entry name" value="NUDIX_hydrolase-like_dom_sf"/>
</dbReference>
<dbReference type="HOGENOM" id="CLU_060552_1_1_9"/>
<comment type="caution">
    <text evidence="5">The sequence shown here is derived from an EMBL/GenBank/DDBJ whole genome shotgun (WGS) entry which is preliminary data.</text>
</comment>
<dbReference type="InterPro" id="IPR020084">
    <property type="entry name" value="NUDIX_hydrolase_CS"/>
</dbReference>
<dbReference type="PROSITE" id="PS00893">
    <property type="entry name" value="NUDIX_BOX"/>
    <property type="match status" value="1"/>
</dbReference>
<dbReference type="PROSITE" id="PS51462">
    <property type="entry name" value="NUDIX"/>
    <property type="match status" value="1"/>
</dbReference>
<evidence type="ECO:0000256" key="1">
    <source>
        <dbReference type="ARBA" id="ARBA00001946"/>
    </source>
</evidence>
<dbReference type="SUPFAM" id="SSF55811">
    <property type="entry name" value="Nudix"/>
    <property type="match status" value="1"/>
</dbReference>
<keyword evidence="6" id="KW-1185">Reference proteome</keyword>
<proteinExistence type="inferred from homology"/>
<dbReference type="EMBL" id="AWVF01000443">
    <property type="protein sequence ID" value="ERJ87455.1"/>
    <property type="molecule type" value="Genomic_DNA"/>
</dbReference>
<dbReference type="InterPro" id="IPR020476">
    <property type="entry name" value="Nudix_hydrolase"/>
</dbReference>
<dbReference type="AlphaFoldDB" id="U2K5Q4"/>
<dbReference type="PATRIC" id="fig|411473.3.peg.2790"/>
<protein>
    <submittedName>
        <fullName evidence="5">Hydrolase, NUDIX family</fullName>
    </submittedName>
</protein>
<feature type="domain" description="Nudix hydrolase" evidence="4">
    <location>
        <begin position="29"/>
        <end position="163"/>
    </location>
</feature>
<organism evidence="5 6">
    <name type="scientific">Ruminococcus callidus ATCC 27760</name>
    <dbReference type="NCBI Taxonomy" id="411473"/>
    <lineage>
        <taxon>Bacteria</taxon>
        <taxon>Bacillati</taxon>
        <taxon>Bacillota</taxon>
        <taxon>Clostridia</taxon>
        <taxon>Eubacteriales</taxon>
        <taxon>Oscillospiraceae</taxon>
        <taxon>Ruminococcus</taxon>
    </lineage>
</organism>
<comment type="similarity">
    <text evidence="3">Belongs to the Nudix hydrolase family.</text>
</comment>
<dbReference type="InterPro" id="IPR000086">
    <property type="entry name" value="NUDIX_hydrolase_dom"/>
</dbReference>
<reference evidence="5 6" key="1">
    <citation type="submission" date="2013-07" db="EMBL/GenBank/DDBJ databases">
        <authorList>
            <person name="Weinstock G."/>
            <person name="Sodergren E."/>
            <person name="Wylie T."/>
            <person name="Fulton L."/>
            <person name="Fulton R."/>
            <person name="Fronick C."/>
            <person name="O'Laughlin M."/>
            <person name="Godfrey J."/>
            <person name="Miner T."/>
            <person name="Herter B."/>
            <person name="Appelbaum E."/>
            <person name="Cordes M."/>
            <person name="Lek S."/>
            <person name="Wollam A."/>
            <person name="Pepin K.H."/>
            <person name="Palsikar V.B."/>
            <person name="Mitreva M."/>
            <person name="Wilson R.K."/>
        </authorList>
    </citation>
    <scope>NUCLEOTIDE SEQUENCE [LARGE SCALE GENOMIC DNA]</scope>
    <source>
        <strain evidence="5 6">ATCC 27760</strain>
    </source>
</reference>
<accession>U2K5Q4</accession>
<evidence type="ECO:0000256" key="3">
    <source>
        <dbReference type="RuleBase" id="RU003476"/>
    </source>
</evidence>
<dbReference type="CDD" id="cd04693">
    <property type="entry name" value="NUDIX_Hydrolase"/>
    <property type="match status" value="1"/>
</dbReference>
<dbReference type="PANTHER" id="PTHR43046:SF14">
    <property type="entry name" value="MUTT_NUDIX FAMILY PROTEIN"/>
    <property type="match status" value="1"/>
</dbReference>
<evidence type="ECO:0000256" key="2">
    <source>
        <dbReference type="ARBA" id="ARBA00022801"/>
    </source>
</evidence>
<dbReference type="PANTHER" id="PTHR43046">
    <property type="entry name" value="GDP-MANNOSE MANNOSYL HYDROLASE"/>
    <property type="match status" value="1"/>
</dbReference>
<dbReference type="STRING" id="411473.RUMCAL_03325"/>
<dbReference type="PRINTS" id="PR00502">
    <property type="entry name" value="NUDIXFAMILY"/>
</dbReference>
<evidence type="ECO:0000313" key="5">
    <source>
        <dbReference type="EMBL" id="ERJ87455.1"/>
    </source>
</evidence>